<feature type="transmembrane region" description="Helical" evidence="1">
    <location>
        <begin position="280"/>
        <end position="303"/>
    </location>
</feature>
<feature type="domain" description="LRAT" evidence="2">
    <location>
        <begin position="160"/>
        <end position="272"/>
    </location>
</feature>
<dbReference type="OrthoDB" id="5963970at2759"/>
<dbReference type="AlphaFoldDB" id="A0A2G8LRH7"/>
<reference evidence="3 4" key="1">
    <citation type="journal article" date="2017" name="PLoS Biol.">
        <title>The sea cucumber genome provides insights into morphological evolution and visceral regeneration.</title>
        <authorList>
            <person name="Zhang X."/>
            <person name="Sun L."/>
            <person name="Yuan J."/>
            <person name="Sun Y."/>
            <person name="Gao Y."/>
            <person name="Zhang L."/>
            <person name="Li S."/>
            <person name="Dai H."/>
            <person name="Hamel J.F."/>
            <person name="Liu C."/>
            <person name="Yu Y."/>
            <person name="Liu S."/>
            <person name="Lin W."/>
            <person name="Guo K."/>
            <person name="Jin S."/>
            <person name="Xu P."/>
            <person name="Storey K.B."/>
            <person name="Huan P."/>
            <person name="Zhang T."/>
            <person name="Zhou Y."/>
            <person name="Zhang J."/>
            <person name="Lin C."/>
            <person name="Li X."/>
            <person name="Xing L."/>
            <person name="Huo D."/>
            <person name="Sun M."/>
            <person name="Wang L."/>
            <person name="Mercier A."/>
            <person name="Li F."/>
            <person name="Yang H."/>
            <person name="Xiang J."/>
        </authorList>
    </citation>
    <scope>NUCLEOTIDE SEQUENCE [LARGE SCALE GENOMIC DNA]</scope>
    <source>
        <strain evidence="3">Shaxun</strain>
        <tissue evidence="3">Muscle</tissue>
    </source>
</reference>
<keyword evidence="1" id="KW-0472">Membrane</keyword>
<evidence type="ECO:0000256" key="1">
    <source>
        <dbReference type="SAM" id="Phobius"/>
    </source>
</evidence>
<dbReference type="Gene3D" id="3.90.1720.10">
    <property type="entry name" value="endopeptidase domain like (from Nostoc punctiforme)"/>
    <property type="match status" value="1"/>
</dbReference>
<name>A0A2G8LRH7_STIJA</name>
<protein>
    <recommendedName>
        <fullName evidence="2">LRAT domain-containing protein</fullName>
    </recommendedName>
</protein>
<gene>
    <name evidence="3" type="ORF">BSL78_00275</name>
</gene>
<evidence type="ECO:0000313" key="3">
    <source>
        <dbReference type="EMBL" id="PIK62824.1"/>
    </source>
</evidence>
<feature type="transmembrane region" description="Helical" evidence="1">
    <location>
        <begin position="396"/>
        <end position="425"/>
    </location>
</feature>
<dbReference type="EMBL" id="MRZV01000005">
    <property type="protein sequence ID" value="PIK62824.1"/>
    <property type="molecule type" value="Genomic_DNA"/>
</dbReference>
<feature type="transmembrane region" description="Helical" evidence="1">
    <location>
        <begin position="365"/>
        <end position="384"/>
    </location>
</feature>
<keyword evidence="1" id="KW-0812">Transmembrane</keyword>
<organism evidence="3 4">
    <name type="scientific">Stichopus japonicus</name>
    <name type="common">Sea cucumber</name>
    <dbReference type="NCBI Taxonomy" id="307972"/>
    <lineage>
        <taxon>Eukaryota</taxon>
        <taxon>Metazoa</taxon>
        <taxon>Echinodermata</taxon>
        <taxon>Eleutherozoa</taxon>
        <taxon>Echinozoa</taxon>
        <taxon>Holothuroidea</taxon>
        <taxon>Aspidochirotacea</taxon>
        <taxon>Aspidochirotida</taxon>
        <taxon>Stichopodidae</taxon>
        <taxon>Apostichopus</taxon>
    </lineage>
</organism>
<evidence type="ECO:0000313" key="4">
    <source>
        <dbReference type="Proteomes" id="UP000230750"/>
    </source>
</evidence>
<comment type="caution">
    <text evidence="3">The sequence shown here is derived from an EMBL/GenBank/DDBJ whole genome shotgun (WGS) entry which is preliminary data.</text>
</comment>
<dbReference type="Pfam" id="PF04970">
    <property type="entry name" value="LRAT"/>
    <property type="match status" value="1"/>
</dbReference>
<keyword evidence="1" id="KW-1133">Transmembrane helix</keyword>
<dbReference type="InterPro" id="IPR007053">
    <property type="entry name" value="LRAT_dom"/>
</dbReference>
<sequence length="453" mass="52700">MDIITDNSLGFISSTEEIISVQERPRFTYVAGEVEYDKDTPKPDCCKHPNKFRVYNRDHSNLLPRGLCCVNCDTEYLDLTDYRSVIVDHGSEVEVSCLETETADTDLEASDRFSRVNPRIVVLQKKTSRFKFSPGVACLSMGMPHRRYIPHHDPNVINELRPGDHIAWVRTYTLWHHQLIRNNKGNGKCDVIQFDVLEWCAERAKVHFTDDYDFTKQENGTAYKILYDETIENENPLKLILDRANSRLLEENYNILVNNCEHLITFFKTGKRQSLQINWLLMKVLFLLLRVILLAVIVAFVVFCDYQNDDNINKNEEVIELVFVIASETLFGIVPITLWHLYLYRKHKIEELDRNRRILEALLEGIITISFYFCHVLFMNIVLIKKWISEGHWKGVLHISFAVLFGVVGKIIGCIAGHAIAQCLLRPSRNRRRRRRASMNRQSSLYGAIVVHR</sequence>
<accession>A0A2G8LRH7</accession>
<keyword evidence="4" id="KW-1185">Reference proteome</keyword>
<evidence type="ECO:0000259" key="2">
    <source>
        <dbReference type="Pfam" id="PF04970"/>
    </source>
</evidence>
<proteinExistence type="predicted"/>
<dbReference type="Proteomes" id="UP000230750">
    <property type="component" value="Unassembled WGS sequence"/>
</dbReference>
<feature type="transmembrane region" description="Helical" evidence="1">
    <location>
        <begin position="323"/>
        <end position="344"/>
    </location>
</feature>